<keyword evidence="6" id="KW-0028">Amino-acid biosynthesis</keyword>
<dbReference type="GO" id="GO:0000287">
    <property type="term" value="F:magnesium ion binding"/>
    <property type="evidence" value="ECO:0007669"/>
    <property type="project" value="TreeGrafter"/>
</dbReference>
<evidence type="ECO:0000256" key="3">
    <source>
        <dbReference type="ARBA" id="ARBA00009184"/>
    </source>
</evidence>
<dbReference type="SFLD" id="SFLDG01136">
    <property type="entry name" value="C1.6:_Phosphoserine_Phosphatas"/>
    <property type="match status" value="1"/>
</dbReference>
<keyword evidence="9" id="KW-0460">Magnesium</keyword>
<evidence type="ECO:0000256" key="10">
    <source>
        <dbReference type="ARBA" id="ARBA00023299"/>
    </source>
</evidence>
<evidence type="ECO:0000256" key="4">
    <source>
        <dbReference type="ARBA" id="ARBA00012640"/>
    </source>
</evidence>
<dbReference type="SFLD" id="SFLDS00003">
    <property type="entry name" value="Haloacid_Dehalogenase"/>
    <property type="match status" value="1"/>
</dbReference>
<gene>
    <name evidence="15" type="ORF">EV688_104249</name>
</gene>
<reference evidence="15 16" key="1">
    <citation type="submission" date="2019-03" db="EMBL/GenBank/DDBJ databases">
        <title>Genomic Encyclopedia of Type Strains, Phase IV (KMG-IV): sequencing the most valuable type-strain genomes for metagenomic binning, comparative biology and taxonomic classification.</title>
        <authorList>
            <person name="Goeker M."/>
        </authorList>
    </citation>
    <scope>NUCLEOTIDE SEQUENCE [LARGE SCALE GENOMIC DNA]</scope>
    <source>
        <strain evidence="15 16">DSM 23344</strain>
    </source>
</reference>
<comment type="similarity">
    <text evidence="3">Belongs to the HAD-like hydrolase superfamily. SerB family.</text>
</comment>
<dbReference type="UniPathway" id="UPA00135">
    <property type="reaction ID" value="UER00198"/>
</dbReference>
<dbReference type="SFLD" id="SFLDF00029">
    <property type="entry name" value="phosphoserine_phosphatase"/>
    <property type="match status" value="1"/>
</dbReference>
<dbReference type="NCBIfam" id="TIGR00338">
    <property type="entry name" value="serB"/>
    <property type="match status" value="1"/>
</dbReference>
<evidence type="ECO:0000256" key="6">
    <source>
        <dbReference type="ARBA" id="ARBA00022605"/>
    </source>
</evidence>
<dbReference type="GO" id="GO:0006564">
    <property type="term" value="P:L-serine biosynthetic process"/>
    <property type="evidence" value="ECO:0007669"/>
    <property type="project" value="UniProtKB-KW"/>
</dbReference>
<comment type="catalytic activity">
    <reaction evidence="12">
        <text>O-phospho-L-serine + H2O = L-serine + phosphate</text>
        <dbReference type="Rhea" id="RHEA:21208"/>
        <dbReference type="ChEBI" id="CHEBI:15377"/>
        <dbReference type="ChEBI" id="CHEBI:33384"/>
        <dbReference type="ChEBI" id="CHEBI:43474"/>
        <dbReference type="ChEBI" id="CHEBI:57524"/>
        <dbReference type="EC" id="3.1.3.3"/>
    </reaction>
</comment>
<evidence type="ECO:0000256" key="1">
    <source>
        <dbReference type="ARBA" id="ARBA00001946"/>
    </source>
</evidence>
<comment type="pathway">
    <text evidence="2">Amino-acid biosynthesis; L-serine biosynthesis; L-serine from 3-phospho-D-glycerate: step 3/3.</text>
</comment>
<keyword evidence="10" id="KW-0718">Serine biosynthesis</keyword>
<evidence type="ECO:0000256" key="11">
    <source>
        <dbReference type="ARBA" id="ARBA00031693"/>
    </source>
</evidence>
<dbReference type="Proteomes" id="UP000294980">
    <property type="component" value="Unassembled WGS sequence"/>
</dbReference>
<evidence type="ECO:0000256" key="12">
    <source>
        <dbReference type="ARBA" id="ARBA00048138"/>
    </source>
</evidence>
<dbReference type="InterPro" id="IPR036412">
    <property type="entry name" value="HAD-like_sf"/>
</dbReference>
<evidence type="ECO:0000256" key="13">
    <source>
        <dbReference type="ARBA" id="ARBA00048523"/>
    </source>
</evidence>
<dbReference type="InterPro" id="IPR023214">
    <property type="entry name" value="HAD_sf"/>
</dbReference>
<dbReference type="CDD" id="cd07500">
    <property type="entry name" value="HAD_PSP"/>
    <property type="match status" value="1"/>
</dbReference>
<dbReference type="EMBL" id="SLWX01000004">
    <property type="protein sequence ID" value="TCO76794.1"/>
    <property type="molecule type" value="Genomic_DNA"/>
</dbReference>
<evidence type="ECO:0000256" key="9">
    <source>
        <dbReference type="ARBA" id="ARBA00022842"/>
    </source>
</evidence>
<evidence type="ECO:0000256" key="5">
    <source>
        <dbReference type="ARBA" id="ARBA00015196"/>
    </source>
</evidence>
<dbReference type="PANTHER" id="PTHR43344">
    <property type="entry name" value="PHOSPHOSERINE PHOSPHATASE"/>
    <property type="match status" value="1"/>
</dbReference>
<dbReference type="PANTHER" id="PTHR43344:SF2">
    <property type="entry name" value="PHOSPHOSERINE PHOSPHATASE"/>
    <property type="match status" value="1"/>
</dbReference>
<dbReference type="NCBIfam" id="TIGR01488">
    <property type="entry name" value="HAD-SF-IB"/>
    <property type="match status" value="1"/>
</dbReference>
<dbReference type="GO" id="GO:0036424">
    <property type="term" value="F:L-phosphoserine phosphatase activity"/>
    <property type="evidence" value="ECO:0007669"/>
    <property type="project" value="InterPro"/>
</dbReference>
<comment type="catalytic activity">
    <reaction evidence="13">
        <text>O-phospho-D-serine + H2O = D-serine + phosphate</text>
        <dbReference type="Rhea" id="RHEA:24873"/>
        <dbReference type="ChEBI" id="CHEBI:15377"/>
        <dbReference type="ChEBI" id="CHEBI:35247"/>
        <dbReference type="ChEBI" id="CHEBI:43474"/>
        <dbReference type="ChEBI" id="CHEBI:58680"/>
        <dbReference type="EC" id="3.1.3.3"/>
    </reaction>
</comment>
<proteinExistence type="inferred from homology"/>
<dbReference type="SFLD" id="SFLDG01137">
    <property type="entry name" value="C1.6.1:_Phosphoserine_Phosphat"/>
    <property type="match status" value="1"/>
</dbReference>
<dbReference type="Gene3D" id="3.40.50.1000">
    <property type="entry name" value="HAD superfamily/HAD-like"/>
    <property type="match status" value="1"/>
</dbReference>
<evidence type="ECO:0000256" key="14">
    <source>
        <dbReference type="PIRSR" id="PIRSR604469-1"/>
    </source>
</evidence>
<evidence type="ECO:0000256" key="2">
    <source>
        <dbReference type="ARBA" id="ARBA00005135"/>
    </source>
</evidence>
<keyword evidence="16" id="KW-1185">Reference proteome</keyword>
<keyword evidence="8" id="KW-0378">Hydrolase</keyword>
<organism evidence="15 16">
    <name type="scientific">Chromatocurvus halotolerans</name>
    <dbReference type="NCBI Taxonomy" id="1132028"/>
    <lineage>
        <taxon>Bacteria</taxon>
        <taxon>Pseudomonadati</taxon>
        <taxon>Pseudomonadota</taxon>
        <taxon>Gammaproteobacteria</taxon>
        <taxon>Cellvibrionales</taxon>
        <taxon>Halieaceae</taxon>
        <taxon>Chromatocurvus</taxon>
    </lineage>
</organism>
<comment type="cofactor">
    <cofactor evidence="1">
        <name>Mg(2+)</name>
        <dbReference type="ChEBI" id="CHEBI:18420"/>
    </cofactor>
</comment>
<accession>A0A4R2KSQ3</accession>
<evidence type="ECO:0000313" key="15">
    <source>
        <dbReference type="EMBL" id="TCO76794.1"/>
    </source>
</evidence>
<comment type="caution">
    <text evidence="15">The sequence shown here is derived from an EMBL/GenBank/DDBJ whole genome shotgun (WGS) entry which is preliminary data.</text>
</comment>
<sequence length="328" mass="34750">MSSPASRSRDLRSADSLVITLIGTGLQADALRAVAEAVADGGWCQQEERWLSLPGAARGCVEWRVCPDDTADADPAAADLRDRLRGQSSALGVDIALQVDDLLRCHRRLIVFDMDSTLVEAEVIDELARAAGSWEQVSGITERAMRGELEFADSFRERLATLRGLSEHHLPTIADGLVISPGAATLVATLKAAGYRSAIVSGGFEFFARRLATALGIDDVFANTLAIVDGRVTGEAQGRIIDGQRKAELLRTIAGSLQLSNEQVIAVGDGANDLPMLGIAGLGVAYRAKPVVRAAADQAITHSGLDSILFLLGIPERHWCTAASASDI</sequence>
<dbReference type="Pfam" id="PF12710">
    <property type="entry name" value="HAD"/>
    <property type="match status" value="1"/>
</dbReference>
<protein>
    <recommendedName>
        <fullName evidence="5">Phosphoserine phosphatase</fullName>
        <ecNumber evidence="4">3.1.3.3</ecNumber>
    </recommendedName>
    <alternativeName>
        <fullName evidence="11">O-phosphoserine phosphohydrolase</fullName>
    </alternativeName>
</protein>
<feature type="active site" description="Proton donor" evidence="14">
    <location>
        <position position="115"/>
    </location>
</feature>
<evidence type="ECO:0000256" key="8">
    <source>
        <dbReference type="ARBA" id="ARBA00022801"/>
    </source>
</evidence>
<dbReference type="InterPro" id="IPR050582">
    <property type="entry name" value="HAD-like_SerB"/>
</dbReference>
<dbReference type="SUPFAM" id="SSF56784">
    <property type="entry name" value="HAD-like"/>
    <property type="match status" value="1"/>
</dbReference>
<keyword evidence="7" id="KW-0479">Metal-binding</keyword>
<feature type="active site" description="Nucleophile" evidence="14">
    <location>
        <position position="113"/>
    </location>
</feature>
<dbReference type="GO" id="GO:0005737">
    <property type="term" value="C:cytoplasm"/>
    <property type="evidence" value="ECO:0007669"/>
    <property type="project" value="TreeGrafter"/>
</dbReference>
<evidence type="ECO:0000256" key="7">
    <source>
        <dbReference type="ARBA" id="ARBA00022723"/>
    </source>
</evidence>
<dbReference type="AlphaFoldDB" id="A0A4R2KSQ3"/>
<dbReference type="RefSeq" id="WP_240624227.1">
    <property type="nucleotide sequence ID" value="NZ_QQSW01000002.1"/>
</dbReference>
<dbReference type="InterPro" id="IPR004469">
    <property type="entry name" value="PSP"/>
</dbReference>
<evidence type="ECO:0000313" key="16">
    <source>
        <dbReference type="Proteomes" id="UP000294980"/>
    </source>
</evidence>
<dbReference type="EC" id="3.1.3.3" evidence="4"/>
<name>A0A4R2KSQ3_9GAMM</name>